<dbReference type="AlphaFoldDB" id="A0A2G3EAT8"/>
<feature type="compositionally biased region" description="Acidic residues" evidence="1">
    <location>
        <begin position="456"/>
        <end position="466"/>
    </location>
</feature>
<proteinExistence type="predicted"/>
<dbReference type="EMBL" id="PDYH01000022">
    <property type="protein sequence ID" value="PHU40337.1"/>
    <property type="molecule type" value="Genomic_DNA"/>
</dbReference>
<sequence>MTDFLTENSLYYQSSSFSSSYFFTNQNYKNYDFKNAIETSTNEALNDVDASFEDDSKGKTSYTRIVSASVMTSQMSAIASSDGGTAYSYQGVMQKFEIRIDVNGDERKYTATGTDKDGKEFSKEIDPYNVDPTDADFTEFVALCSYIRDTENLADETMKFVDNVAADDIFERMNYLSAFSAEVGKFEFAGLSNLAAEKLMPHINRLMEVLINSGIGNIEGARINVVPTGSIISSTGIISSLNLEYDVDLSESEPKDNKVQEKDLGMGFVLTPGMGHGMTATQLINEDNDDVIVRVNISNGSSYDVNLSEVDPRNATAIEMFAYCQYADENGTGIAGNHFGSWSALKSFMDPLGGLEFSSVEEAATKKLNWVQAISEADVSFKRESTGEVMDVQDVLKMLIETYSKLESKNEEDDWRGMSGEEWEKLLDRVDNDINAMIELIREEAEKAKETHQKEDELDEQVAEEI</sequence>
<evidence type="ECO:0000313" key="3">
    <source>
        <dbReference type="Proteomes" id="UP000224317"/>
    </source>
</evidence>
<reference evidence="2" key="1">
    <citation type="submission" date="2017-10" db="EMBL/GenBank/DDBJ databases">
        <title>Resolving the taxonomy of Roseburia spp., Eubacterium rectale and Agathobacter spp. through phylogenomic analysis.</title>
        <authorList>
            <person name="Sheridan P.O."/>
            <person name="Walker A.W."/>
            <person name="Duncan S.H."/>
            <person name="Scott K.P."/>
            <person name="Toole P.W.O."/>
            <person name="Luis P."/>
            <person name="Flint H.J."/>
        </authorList>
    </citation>
    <scope>NUCLEOTIDE SEQUENCE [LARGE SCALE GENOMIC DNA]</scope>
    <source>
        <strain evidence="2">JK10</strain>
    </source>
</reference>
<protein>
    <submittedName>
        <fullName evidence="2">Uncharacterized protein</fullName>
    </submittedName>
</protein>
<keyword evidence="3" id="KW-1185">Reference proteome</keyword>
<name>A0A2G3EAT8_9FIRM</name>
<evidence type="ECO:0000256" key="1">
    <source>
        <dbReference type="SAM" id="MobiDB-lite"/>
    </source>
</evidence>
<accession>A0A2G3EAT8</accession>
<feature type="region of interest" description="Disordered" evidence="1">
    <location>
        <begin position="446"/>
        <end position="466"/>
    </location>
</feature>
<dbReference type="Proteomes" id="UP000224317">
    <property type="component" value="Unassembled WGS sequence"/>
</dbReference>
<gene>
    <name evidence="2" type="ORF">CSX00_07125</name>
</gene>
<evidence type="ECO:0000313" key="2">
    <source>
        <dbReference type="EMBL" id="PHU40337.1"/>
    </source>
</evidence>
<feature type="compositionally biased region" description="Basic and acidic residues" evidence="1">
    <location>
        <begin position="446"/>
        <end position="455"/>
    </location>
</feature>
<dbReference type="RefSeq" id="WP_099413286.1">
    <property type="nucleotide sequence ID" value="NZ_PDYH01000022.1"/>
</dbReference>
<comment type="caution">
    <text evidence="2">The sequence shown here is derived from an EMBL/GenBank/DDBJ whole genome shotgun (WGS) entry which is preliminary data.</text>
</comment>
<organism evidence="2 3">
    <name type="scientific">Pseudobutyrivibrio ruminis</name>
    <dbReference type="NCBI Taxonomy" id="46206"/>
    <lineage>
        <taxon>Bacteria</taxon>
        <taxon>Bacillati</taxon>
        <taxon>Bacillota</taxon>
        <taxon>Clostridia</taxon>
        <taxon>Lachnospirales</taxon>
        <taxon>Lachnospiraceae</taxon>
        <taxon>Pseudobutyrivibrio</taxon>
    </lineage>
</organism>